<accession>A0A0K8P941</accession>
<protein>
    <recommendedName>
        <fullName evidence="4">VWFA domain-containing protein</fullName>
    </recommendedName>
</protein>
<dbReference type="GO" id="GO:0005509">
    <property type="term" value="F:calcium ion binding"/>
    <property type="evidence" value="ECO:0007669"/>
    <property type="project" value="InterPro"/>
</dbReference>
<dbReference type="RefSeq" id="WP_157549440.1">
    <property type="nucleotide sequence ID" value="NZ_BBYR01000141.1"/>
</dbReference>
<dbReference type="Gene3D" id="2.60.40.2030">
    <property type="match status" value="1"/>
</dbReference>
<dbReference type="Pfam" id="PF00353">
    <property type="entry name" value="HemolysinCabind"/>
    <property type="match status" value="2"/>
</dbReference>
<feature type="region of interest" description="Disordered" evidence="3">
    <location>
        <begin position="776"/>
        <end position="797"/>
    </location>
</feature>
<evidence type="ECO:0000256" key="1">
    <source>
        <dbReference type="ARBA" id="ARBA00004613"/>
    </source>
</evidence>
<dbReference type="AlphaFoldDB" id="A0A0K8P941"/>
<dbReference type="InterPro" id="IPR019960">
    <property type="entry name" value="T1SS_VCA0849"/>
</dbReference>
<organism evidence="5 6">
    <name type="scientific">Piscinibacter sakaiensis</name>
    <name type="common">Ideonella sakaiensis</name>
    <dbReference type="NCBI Taxonomy" id="1547922"/>
    <lineage>
        <taxon>Bacteria</taxon>
        <taxon>Pseudomonadati</taxon>
        <taxon>Pseudomonadota</taxon>
        <taxon>Betaproteobacteria</taxon>
        <taxon>Burkholderiales</taxon>
        <taxon>Sphaerotilaceae</taxon>
        <taxon>Piscinibacter</taxon>
    </lineage>
</organism>
<dbReference type="InterPro" id="IPR050557">
    <property type="entry name" value="RTX_toxin/Mannuronan_C5-epim"/>
</dbReference>
<dbReference type="SMART" id="SM00327">
    <property type="entry name" value="VWA"/>
    <property type="match status" value="1"/>
</dbReference>
<dbReference type="SUPFAM" id="SSF53300">
    <property type="entry name" value="vWA-like"/>
    <property type="match status" value="1"/>
</dbReference>
<reference evidence="5 6" key="2">
    <citation type="journal article" date="2016" name="Science">
        <title>A bacterium that degrades and assimilates poly(ethylene terephthalate).</title>
        <authorList>
            <person name="Yoshida S."/>
            <person name="Hiraga K."/>
            <person name="Takehana T."/>
            <person name="Taniguchi I."/>
            <person name="Yamaji H."/>
            <person name="Maeda Y."/>
            <person name="Toyohara K."/>
            <person name="Miyamoto K."/>
            <person name="Kimura Y."/>
            <person name="Oda K."/>
        </authorList>
    </citation>
    <scope>NUCLEOTIDE SEQUENCE [LARGE SCALE GENOMIC DNA]</scope>
    <source>
        <strain evidence="6">NBRC 110686 / TISTR 2288 / 201-F6</strain>
    </source>
</reference>
<name>A0A0K8P941_PISS1</name>
<dbReference type="Pfam" id="PF17963">
    <property type="entry name" value="Big_9"/>
    <property type="match status" value="1"/>
</dbReference>
<dbReference type="InterPro" id="IPR038081">
    <property type="entry name" value="CalX-like_sf"/>
</dbReference>
<dbReference type="PRINTS" id="PR00313">
    <property type="entry name" value="CABNDNGRPT"/>
</dbReference>
<dbReference type="OrthoDB" id="4648428at2"/>
<sequence>MTEVGDARAVEGDNLDFTVRLSNASEFATPVNVGIRAGTTAAGDLGDAQVSFDGGQSFVPVTGGVVQVPAGSTSFIVRVPSTNDSLLELTEQFELTAGTAQNATPLSGTGTVYDNDAVNDSNRIDEDKVATGNVLANDLAAGDTATVVVTGFSVAGVTGSFAAGATADIPNVGTLRVDANGEYVFTPVLNYNGTVPLVTYTGTKTDGSGALAAATSATLSIVVDPVNDTPVPSQPAVGTAQEAALPTGTNPASDAEVVRGQMNVSDPDSTTFTWTLQAPTEAITSGGVPVTWVASDNGHTLTGTAGGQPVATITIDDNGAYTFTLQGAIDHPSGNGANVLPVQFTASVSDGLASASAPLVVNVQDDLPGAVTPPEGLSSVVGSTNVMFVLDLSFSMMESSGIAGLNRLQAAVDSISRLIEKYDALGEVSVRLVTFANTGEARGTSFLNLGNDAERQQLVDLLAQIRGLNLPGSNFTNYDAALGTAITAWAADGKIAGAQNVSYFLSDGVPSAYSGNTSQLLNPTNPNQFVQDQNYQNNNRNADTGIQAAEEQTWIDFLNANHIQSYALGLGTGVTTTALNPIAYDGQAGENRNGQVVTNLNQLDNVLAATLPDPLSGNLVGSLTSGAAGADGGIYVRSVVIDGVTYEFTPATGGGGTLSTTPPANASFDAATGVLVVNSTGAAGGKITIDFDDGSYRYENPANPGSVGIGYVLSDRDGDLTNPATLQIAVVTPNPAVDDPANNNATLNGTSGVDTLYGNNGDDTLNGLGGNDRLFGGTGNDRLDGGDGNDELSGGAGNDVLIGGNGNDLLAGGPGNDTLTGGAGSDTFAWRFADQGTGTTDTTRAVDTITDFDVRPVAQGGDVLDLRDLLQGEVQGAGGTVGNLLNYLDISVSNGNTEIRINTSGALNGTATNANQQITLTGVDLSTQLVPGSTLTETQIVETLLKNGKLITD</sequence>
<comment type="caution">
    <text evidence="5">The sequence shown here is derived from an EMBL/GenBank/DDBJ whole genome shotgun (WGS) entry which is preliminary data.</text>
</comment>
<dbReference type="PANTHER" id="PTHR38340:SF1">
    <property type="entry name" value="S-LAYER PROTEIN"/>
    <property type="match status" value="1"/>
</dbReference>
<dbReference type="SUPFAM" id="SSF51120">
    <property type="entry name" value="beta-Roll"/>
    <property type="match status" value="1"/>
</dbReference>
<feature type="domain" description="VWFA" evidence="4">
    <location>
        <begin position="385"/>
        <end position="611"/>
    </location>
</feature>
<gene>
    <name evidence="5" type="ORF">ISF6_0762</name>
</gene>
<dbReference type="Proteomes" id="UP000037660">
    <property type="component" value="Unassembled WGS sequence"/>
</dbReference>
<keyword evidence="2" id="KW-0964">Secreted</keyword>
<dbReference type="SUPFAM" id="SSF141072">
    <property type="entry name" value="CalX-like"/>
    <property type="match status" value="1"/>
</dbReference>
<dbReference type="Pfam" id="PF13519">
    <property type="entry name" value="VWA_2"/>
    <property type="match status" value="1"/>
</dbReference>
<dbReference type="PROSITE" id="PS00330">
    <property type="entry name" value="HEMOLYSIN_CALCIUM"/>
    <property type="match status" value="3"/>
</dbReference>
<evidence type="ECO:0000313" key="6">
    <source>
        <dbReference type="Proteomes" id="UP000037660"/>
    </source>
</evidence>
<evidence type="ECO:0000259" key="4">
    <source>
        <dbReference type="PROSITE" id="PS50234"/>
    </source>
</evidence>
<dbReference type="Gene3D" id="2.150.10.10">
    <property type="entry name" value="Serralysin-like metalloprotease, C-terminal"/>
    <property type="match status" value="2"/>
</dbReference>
<evidence type="ECO:0000256" key="3">
    <source>
        <dbReference type="SAM" id="MobiDB-lite"/>
    </source>
</evidence>
<dbReference type="CDD" id="cd00198">
    <property type="entry name" value="vWFA"/>
    <property type="match status" value="1"/>
</dbReference>
<proteinExistence type="predicted"/>
<dbReference type="PROSITE" id="PS50234">
    <property type="entry name" value="VWFA"/>
    <property type="match status" value="1"/>
</dbReference>
<dbReference type="Gene3D" id="2.60.40.1200">
    <property type="match status" value="1"/>
</dbReference>
<dbReference type="EMBL" id="BBYR01000141">
    <property type="protein sequence ID" value="GAP39049.1"/>
    <property type="molecule type" value="Genomic_DNA"/>
</dbReference>
<dbReference type="Gene3D" id="3.40.50.410">
    <property type="entry name" value="von Willebrand factor, type A domain"/>
    <property type="match status" value="1"/>
</dbReference>
<keyword evidence="6" id="KW-1185">Reference proteome</keyword>
<evidence type="ECO:0000313" key="5">
    <source>
        <dbReference type="EMBL" id="GAP39049.1"/>
    </source>
</evidence>
<dbReference type="InterPro" id="IPR036465">
    <property type="entry name" value="vWFA_dom_sf"/>
</dbReference>
<dbReference type="PANTHER" id="PTHR38340">
    <property type="entry name" value="S-LAYER PROTEIN"/>
    <property type="match status" value="1"/>
</dbReference>
<dbReference type="InterPro" id="IPR011049">
    <property type="entry name" value="Serralysin-like_metalloprot_C"/>
</dbReference>
<comment type="subcellular location">
    <subcellularLocation>
        <location evidence="1">Secreted</location>
    </subcellularLocation>
</comment>
<evidence type="ECO:0000256" key="2">
    <source>
        <dbReference type="ARBA" id="ARBA00022525"/>
    </source>
</evidence>
<reference evidence="6" key="1">
    <citation type="submission" date="2015-07" db="EMBL/GenBank/DDBJ databases">
        <title>Discovery of a poly(ethylene terephthalate assimilation.</title>
        <authorList>
            <person name="Yoshida S."/>
            <person name="Hiraga K."/>
            <person name="Takehana T."/>
            <person name="Taniguchi I."/>
            <person name="Yamaji H."/>
            <person name="Maeda Y."/>
            <person name="Toyohara K."/>
            <person name="Miyamoto K."/>
            <person name="Kimura Y."/>
            <person name="Oda K."/>
        </authorList>
    </citation>
    <scope>NUCLEOTIDE SEQUENCE [LARGE SCALE GENOMIC DNA]</scope>
    <source>
        <strain evidence="6">NBRC 110686 / TISTR 2288 / 201-F6</strain>
    </source>
</reference>
<dbReference type="InterPro" id="IPR018511">
    <property type="entry name" value="Hemolysin-typ_Ca-bd_CS"/>
</dbReference>
<dbReference type="NCBIfam" id="TIGR03661">
    <property type="entry name" value="T1SS_VCA0849"/>
    <property type="match status" value="1"/>
</dbReference>
<dbReference type="InterPro" id="IPR001343">
    <property type="entry name" value="Hemolysn_Ca-bd"/>
</dbReference>
<dbReference type="STRING" id="1547922.ISF6_0762"/>
<dbReference type="InterPro" id="IPR002035">
    <property type="entry name" value="VWF_A"/>
</dbReference>
<dbReference type="GO" id="GO:0005576">
    <property type="term" value="C:extracellular region"/>
    <property type="evidence" value="ECO:0007669"/>
    <property type="project" value="UniProtKB-SubCell"/>
</dbReference>